<keyword evidence="2" id="KW-1003">Cell membrane</keyword>
<keyword evidence="5" id="KW-1278">Translocase</keyword>
<dbReference type="SUPFAM" id="SSF52540">
    <property type="entry name" value="P-loop containing nucleoside triphosphate hydrolases"/>
    <property type="match status" value="1"/>
</dbReference>
<dbReference type="GO" id="GO:0015697">
    <property type="term" value="P:quaternary ammonium group transport"/>
    <property type="evidence" value="ECO:0007669"/>
    <property type="project" value="UniProtKB-ARBA"/>
</dbReference>
<name>A0A7G9QRV2_9GAMM</name>
<evidence type="ECO:0000313" key="10">
    <source>
        <dbReference type="Proteomes" id="UP000515977"/>
    </source>
</evidence>
<gene>
    <name evidence="9" type="ORF">H9L17_12920</name>
</gene>
<dbReference type="PROSITE" id="PS00211">
    <property type="entry name" value="ABC_TRANSPORTER_1"/>
    <property type="match status" value="1"/>
</dbReference>
<dbReference type="PROSITE" id="PS50893">
    <property type="entry name" value="ABC_TRANSPORTER_2"/>
    <property type="match status" value="1"/>
</dbReference>
<evidence type="ECO:0000256" key="3">
    <source>
        <dbReference type="ARBA" id="ARBA00022741"/>
    </source>
</evidence>
<feature type="domain" description="ABC transporter" evidence="8">
    <location>
        <begin position="3"/>
        <end position="237"/>
    </location>
</feature>
<keyword evidence="4 9" id="KW-0067">ATP-binding</keyword>
<reference evidence="9 10" key="1">
    <citation type="submission" date="2020-08" db="EMBL/GenBank/DDBJ databases">
        <title>Genome sequence of Thermomonas brevis KACC 16975T.</title>
        <authorList>
            <person name="Hyun D.-W."/>
            <person name="Bae J.-W."/>
        </authorList>
    </citation>
    <scope>NUCLEOTIDE SEQUENCE [LARGE SCALE GENOMIC DNA]</scope>
    <source>
        <strain evidence="9 10">KACC 16975</strain>
    </source>
</reference>
<dbReference type="EMBL" id="CP060711">
    <property type="protein sequence ID" value="QNN46077.1"/>
    <property type="molecule type" value="Genomic_DNA"/>
</dbReference>
<accession>A0A7G9QRV2</accession>
<evidence type="ECO:0000256" key="7">
    <source>
        <dbReference type="ARBA" id="ARBA00023136"/>
    </source>
</evidence>
<dbReference type="SUPFAM" id="SSF50331">
    <property type="entry name" value="MOP-like"/>
    <property type="match status" value="1"/>
</dbReference>
<dbReference type="InterPro" id="IPR024765">
    <property type="entry name" value="TOBE-like"/>
</dbReference>
<dbReference type="AlphaFoldDB" id="A0A7G9QRV2"/>
<protein>
    <submittedName>
        <fullName evidence="9">Sulfate/molybdate ABC transporter ATP-binding protein</fullName>
    </submittedName>
</protein>
<dbReference type="PANTHER" id="PTHR42781:SF4">
    <property type="entry name" value="SPERMIDINE_PUTRESCINE IMPORT ATP-BINDING PROTEIN POTA"/>
    <property type="match status" value="1"/>
</dbReference>
<dbReference type="PANTHER" id="PTHR42781">
    <property type="entry name" value="SPERMIDINE/PUTRESCINE IMPORT ATP-BINDING PROTEIN POTA"/>
    <property type="match status" value="1"/>
</dbReference>
<dbReference type="Pfam" id="PF00005">
    <property type="entry name" value="ABC_tran"/>
    <property type="match status" value="1"/>
</dbReference>
<evidence type="ECO:0000256" key="4">
    <source>
        <dbReference type="ARBA" id="ARBA00022840"/>
    </source>
</evidence>
<dbReference type="InterPro" id="IPR027417">
    <property type="entry name" value="P-loop_NTPase"/>
</dbReference>
<dbReference type="GO" id="GO:0016887">
    <property type="term" value="F:ATP hydrolysis activity"/>
    <property type="evidence" value="ECO:0007669"/>
    <property type="project" value="InterPro"/>
</dbReference>
<dbReference type="Pfam" id="PF17850">
    <property type="entry name" value="CysA_C_terminal"/>
    <property type="match status" value="1"/>
</dbReference>
<proteinExistence type="predicted"/>
<keyword evidence="3" id="KW-0547">Nucleotide-binding</keyword>
<dbReference type="InterPro" id="IPR005666">
    <property type="entry name" value="Sulph_transpt1"/>
</dbReference>
<dbReference type="FunFam" id="3.40.50.300:FF:000425">
    <property type="entry name" value="Probable ABC transporter, ATP-binding subunit"/>
    <property type="match status" value="1"/>
</dbReference>
<dbReference type="InterPro" id="IPR003439">
    <property type="entry name" value="ABC_transporter-like_ATP-bd"/>
</dbReference>
<evidence type="ECO:0000259" key="8">
    <source>
        <dbReference type="PROSITE" id="PS50893"/>
    </source>
</evidence>
<dbReference type="GO" id="GO:0015419">
    <property type="term" value="F:ABC-type sulfate transporter activity"/>
    <property type="evidence" value="ECO:0007669"/>
    <property type="project" value="InterPro"/>
</dbReference>
<keyword evidence="7" id="KW-0472">Membrane</keyword>
<evidence type="ECO:0000256" key="5">
    <source>
        <dbReference type="ARBA" id="ARBA00022967"/>
    </source>
</evidence>
<dbReference type="SMART" id="SM00382">
    <property type="entry name" value="AAA"/>
    <property type="match status" value="1"/>
</dbReference>
<dbReference type="InterPro" id="IPR008995">
    <property type="entry name" value="Mo/tungstate-bd_C_term_dom"/>
</dbReference>
<sequence length="345" mass="37586">MQLTISSLRKQYPGVAALDGVDLDIRSGELVALLGPSGSGKTTLLRVIAGLLHADAGRVLFGDVDATRLSLRERNVGFVFQHYALFRHMTVAENIAFGLRSRPRKRRPDKATIARRVQELLQLVQLPEHGGRYPDQLSGGQKQRIALARALAIDPAVLLLDEPFGALDAKVRVELRRWLRKLHEQTGQTTLFVTHDQEEALELADRVVVMRAGRVEQVGTPDEIYREPASPYVFEFIGRANVLHGQVTGGRFRMDGLELDAAGVADGPARLYLRPHDLAVAEPGAGALPATVRGVQRLGGRITAELDAGGQALELEAFDSDALPLAAGETVHLRPARYRVFAAGT</sequence>
<dbReference type="InterPro" id="IPR017871">
    <property type="entry name" value="ABC_transporter-like_CS"/>
</dbReference>
<dbReference type="RefSeq" id="WP_187569839.1">
    <property type="nucleotide sequence ID" value="NZ_CP060711.1"/>
</dbReference>
<dbReference type="GO" id="GO:0043190">
    <property type="term" value="C:ATP-binding cassette (ABC) transporter complex"/>
    <property type="evidence" value="ECO:0007669"/>
    <property type="project" value="InterPro"/>
</dbReference>
<organism evidence="9 10">
    <name type="scientific">Thermomonas brevis</name>
    <dbReference type="NCBI Taxonomy" id="215691"/>
    <lineage>
        <taxon>Bacteria</taxon>
        <taxon>Pseudomonadati</taxon>
        <taxon>Pseudomonadota</taxon>
        <taxon>Gammaproteobacteria</taxon>
        <taxon>Lysobacterales</taxon>
        <taxon>Lysobacteraceae</taxon>
        <taxon>Thermomonas</taxon>
    </lineage>
</organism>
<keyword evidence="6" id="KW-0764">Sulfate transport</keyword>
<dbReference type="InterPro" id="IPR050093">
    <property type="entry name" value="ABC_SmlMolc_Importer"/>
</dbReference>
<evidence type="ECO:0000313" key="9">
    <source>
        <dbReference type="EMBL" id="QNN46077.1"/>
    </source>
</evidence>
<keyword evidence="10" id="KW-1185">Reference proteome</keyword>
<dbReference type="Pfam" id="PF12857">
    <property type="entry name" value="TOBE_3"/>
    <property type="match status" value="1"/>
</dbReference>
<dbReference type="Proteomes" id="UP000515977">
    <property type="component" value="Chromosome"/>
</dbReference>
<evidence type="ECO:0000256" key="6">
    <source>
        <dbReference type="ARBA" id="ARBA00023032"/>
    </source>
</evidence>
<evidence type="ECO:0000256" key="1">
    <source>
        <dbReference type="ARBA" id="ARBA00022448"/>
    </source>
</evidence>
<dbReference type="InterPro" id="IPR041193">
    <property type="entry name" value="CysA_C"/>
</dbReference>
<evidence type="ECO:0000256" key="2">
    <source>
        <dbReference type="ARBA" id="ARBA00022475"/>
    </source>
</evidence>
<dbReference type="KEGG" id="tbv:H9L17_12920"/>
<dbReference type="Gene3D" id="3.40.50.300">
    <property type="entry name" value="P-loop containing nucleotide triphosphate hydrolases"/>
    <property type="match status" value="1"/>
</dbReference>
<dbReference type="InterPro" id="IPR003593">
    <property type="entry name" value="AAA+_ATPase"/>
</dbReference>
<dbReference type="GO" id="GO:0005524">
    <property type="term" value="F:ATP binding"/>
    <property type="evidence" value="ECO:0007669"/>
    <property type="project" value="UniProtKB-KW"/>
</dbReference>
<dbReference type="NCBIfam" id="TIGR00968">
    <property type="entry name" value="3a0106s01"/>
    <property type="match status" value="1"/>
</dbReference>
<keyword evidence="1" id="KW-0813">Transport</keyword>